<sequence length="123" mass="13516">MYGHLKEILQPQVQSLSKGEQIKQVIKFKYLGYLIPSDGRCTSEISKRIATAKDTFQEMKPILANRNISMETKIRVIKACVCLLCRSVDGTVTSDSTLRSAGTLLLRVRASPSATGLTEGLKA</sequence>
<dbReference type="Proteomes" id="UP000735302">
    <property type="component" value="Unassembled WGS sequence"/>
</dbReference>
<protein>
    <submittedName>
        <fullName evidence="1">Craniofacial development protein 2</fullName>
    </submittedName>
</protein>
<dbReference type="PANTHER" id="PTHR47027">
    <property type="entry name" value="REVERSE TRANSCRIPTASE DOMAIN-CONTAINING PROTEIN"/>
    <property type="match status" value="1"/>
</dbReference>
<keyword evidence="2" id="KW-1185">Reference proteome</keyword>
<evidence type="ECO:0000313" key="1">
    <source>
        <dbReference type="EMBL" id="GFO21018.1"/>
    </source>
</evidence>
<comment type="caution">
    <text evidence="1">The sequence shown here is derived from an EMBL/GenBank/DDBJ whole genome shotgun (WGS) entry which is preliminary data.</text>
</comment>
<dbReference type="AlphaFoldDB" id="A0AAV4BPI4"/>
<organism evidence="1 2">
    <name type="scientific">Plakobranchus ocellatus</name>
    <dbReference type="NCBI Taxonomy" id="259542"/>
    <lineage>
        <taxon>Eukaryota</taxon>
        <taxon>Metazoa</taxon>
        <taxon>Spiralia</taxon>
        <taxon>Lophotrochozoa</taxon>
        <taxon>Mollusca</taxon>
        <taxon>Gastropoda</taxon>
        <taxon>Heterobranchia</taxon>
        <taxon>Euthyneura</taxon>
        <taxon>Panpulmonata</taxon>
        <taxon>Sacoglossa</taxon>
        <taxon>Placobranchoidea</taxon>
        <taxon>Plakobranchidae</taxon>
        <taxon>Plakobranchus</taxon>
    </lineage>
</organism>
<dbReference type="PANTHER" id="PTHR47027:SF20">
    <property type="entry name" value="REVERSE TRANSCRIPTASE-LIKE PROTEIN WITH RNA-DIRECTED DNA POLYMERASE DOMAIN"/>
    <property type="match status" value="1"/>
</dbReference>
<proteinExistence type="predicted"/>
<gene>
    <name evidence="1" type="ORF">PoB_004752300</name>
</gene>
<dbReference type="EMBL" id="BLXT01005251">
    <property type="protein sequence ID" value="GFO21018.1"/>
    <property type="molecule type" value="Genomic_DNA"/>
</dbReference>
<name>A0AAV4BPI4_9GAST</name>
<accession>A0AAV4BPI4</accession>
<reference evidence="1 2" key="1">
    <citation type="journal article" date="2021" name="Elife">
        <title>Chloroplast acquisition without the gene transfer in kleptoplastic sea slugs, Plakobranchus ocellatus.</title>
        <authorList>
            <person name="Maeda T."/>
            <person name="Takahashi S."/>
            <person name="Yoshida T."/>
            <person name="Shimamura S."/>
            <person name="Takaki Y."/>
            <person name="Nagai Y."/>
            <person name="Toyoda A."/>
            <person name="Suzuki Y."/>
            <person name="Arimoto A."/>
            <person name="Ishii H."/>
            <person name="Satoh N."/>
            <person name="Nishiyama T."/>
            <person name="Hasebe M."/>
            <person name="Maruyama T."/>
            <person name="Minagawa J."/>
            <person name="Obokata J."/>
            <person name="Shigenobu S."/>
        </authorList>
    </citation>
    <scope>NUCLEOTIDE SEQUENCE [LARGE SCALE GENOMIC DNA]</scope>
</reference>
<evidence type="ECO:0000313" key="2">
    <source>
        <dbReference type="Proteomes" id="UP000735302"/>
    </source>
</evidence>